<name>A0AAE2VWT1_9RHOB</name>
<dbReference type="PANTHER" id="PTHR34512:SF30">
    <property type="entry name" value="OUTER MEMBRANE PROTEIN ASSEMBLY FACTOR BAMB"/>
    <property type="match status" value="1"/>
</dbReference>
<feature type="compositionally biased region" description="Polar residues" evidence="1">
    <location>
        <begin position="77"/>
        <end position="88"/>
    </location>
</feature>
<proteinExistence type="predicted"/>
<organism evidence="3 4">
    <name type="scientific">Sulfitobacter geojensis</name>
    <dbReference type="NCBI Taxonomy" id="1342299"/>
    <lineage>
        <taxon>Bacteria</taxon>
        <taxon>Pseudomonadati</taxon>
        <taxon>Pseudomonadota</taxon>
        <taxon>Alphaproteobacteria</taxon>
        <taxon>Rhodobacterales</taxon>
        <taxon>Roseobacteraceae</taxon>
        <taxon>Sulfitobacter</taxon>
    </lineage>
</organism>
<gene>
    <name evidence="3" type="ORF">JQV55_06595</name>
</gene>
<dbReference type="InterPro" id="IPR002372">
    <property type="entry name" value="PQQ_rpt_dom"/>
</dbReference>
<evidence type="ECO:0000313" key="3">
    <source>
        <dbReference type="EMBL" id="MBM1713222.1"/>
    </source>
</evidence>
<dbReference type="PANTHER" id="PTHR34512">
    <property type="entry name" value="CELL SURFACE PROTEIN"/>
    <property type="match status" value="1"/>
</dbReference>
<dbReference type="SUPFAM" id="SSF50998">
    <property type="entry name" value="Quinoprotein alcohol dehydrogenase-like"/>
    <property type="match status" value="1"/>
</dbReference>
<protein>
    <submittedName>
        <fullName evidence="3">PQQ-binding-like beta-propeller repeat protein</fullName>
    </submittedName>
</protein>
<sequence length="456" mass="46948">MTYSTSFGTVSFGAKLWGAPLLAATLMLGACDEREDYLPGPREDVSAVLQNPALGAPVENTGVAENTSRPISLGAPKSNTSWTHTTGTAKYRPSHPALRGAVQLAWSADIGDGDSRKFRITADPVVDAGRVFTLDSGATVTATSTSGATLWSRDLTPASDKQGQGSGGGLAVQGDTLYVSIGYGVLAALDVATGGVRWTQDLDASGSGAPTVYGDLVYLTAGDDTGWAVNKTDGRIEWQTNGSTSVNNVLGTPAPALTDQLAIFSYGSGEIQAVFRQGGLSRWTSSVLGKRPGRALSSISDVTSAPVVSGDRLFVGNQSGRLSALSLGSGDKIWTARDGAIAPVWPAGGSVFVISDLNELLRLDASDGSRIWGTALPNFVKSRPKRQATVFAHHGPVVAGGRVIVASNDGVLRSFDPVNGALSGSVEIPGGATTAPVVAGGTLYVVSRKGQLLAFR</sequence>
<dbReference type="SMART" id="SM00564">
    <property type="entry name" value="PQQ"/>
    <property type="match status" value="5"/>
</dbReference>
<keyword evidence="4" id="KW-1185">Reference proteome</keyword>
<dbReference type="InterPro" id="IPR015943">
    <property type="entry name" value="WD40/YVTN_repeat-like_dom_sf"/>
</dbReference>
<comment type="caution">
    <text evidence="3">The sequence shown here is derived from an EMBL/GenBank/DDBJ whole genome shotgun (WGS) entry which is preliminary data.</text>
</comment>
<dbReference type="Pfam" id="PF13360">
    <property type="entry name" value="PQQ_2"/>
    <property type="match status" value="2"/>
</dbReference>
<evidence type="ECO:0000256" key="1">
    <source>
        <dbReference type="SAM" id="MobiDB-lite"/>
    </source>
</evidence>
<dbReference type="RefSeq" id="WP_203241635.1">
    <property type="nucleotide sequence ID" value="NZ_JAFBRH010000001.1"/>
</dbReference>
<dbReference type="Proteomes" id="UP000732193">
    <property type="component" value="Unassembled WGS sequence"/>
</dbReference>
<evidence type="ECO:0000259" key="2">
    <source>
        <dbReference type="Pfam" id="PF13360"/>
    </source>
</evidence>
<dbReference type="InterPro" id="IPR011047">
    <property type="entry name" value="Quinoprotein_ADH-like_sf"/>
</dbReference>
<dbReference type="EMBL" id="JAFBRM010000001">
    <property type="protein sequence ID" value="MBM1713222.1"/>
    <property type="molecule type" value="Genomic_DNA"/>
</dbReference>
<feature type="domain" description="Pyrrolo-quinoline quinone repeat" evidence="2">
    <location>
        <begin position="138"/>
        <end position="373"/>
    </location>
</feature>
<dbReference type="Gene3D" id="2.130.10.10">
    <property type="entry name" value="YVTN repeat-like/Quinoprotein amine dehydrogenase"/>
    <property type="match status" value="1"/>
</dbReference>
<accession>A0AAE2VWT1</accession>
<dbReference type="InterPro" id="IPR018391">
    <property type="entry name" value="PQQ_b-propeller_rpt"/>
</dbReference>
<dbReference type="AlphaFoldDB" id="A0AAE2VWT1"/>
<feature type="domain" description="Pyrrolo-quinoline quinone repeat" evidence="2">
    <location>
        <begin position="394"/>
        <end position="455"/>
    </location>
</feature>
<reference evidence="3 4" key="1">
    <citation type="submission" date="2021-01" db="EMBL/GenBank/DDBJ databases">
        <title>Diatom-associated Roseobacters Show Island Model of Population Structure.</title>
        <authorList>
            <person name="Qu L."/>
            <person name="Feng X."/>
            <person name="Chen Y."/>
            <person name="Li L."/>
            <person name="Wang X."/>
            <person name="Hu Z."/>
            <person name="Wang H."/>
            <person name="Luo H."/>
        </authorList>
    </citation>
    <scope>NUCLEOTIDE SEQUENCE [LARGE SCALE GENOMIC DNA]</scope>
    <source>
        <strain evidence="3 4">TR60-84</strain>
    </source>
</reference>
<evidence type="ECO:0000313" key="4">
    <source>
        <dbReference type="Proteomes" id="UP000732193"/>
    </source>
</evidence>
<feature type="region of interest" description="Disordered" evidence="1">
    <location>
        <begin position="68"/>
        <end position="93"/>
    </location>
</feature>